<evidence type="ECO:0000259" key="6">
    <source>
        <dbReference type="Pfam" id="PF04932"/>
    </source>
</evidence>
<feature type="transmembrane region" description="Helical" evidence="5">
    <location>
        <begin position="193"/>
        <end position="209"/>
    </location>
</feature>
<reference evidence="7 8" key="1">
    <citation type="journal article" date="2020" name="ISME J.">
        <title>Comparative genomics reveals insights into cyanobacterial evolution and habitat adaptation.</title>
        <authorList>
            <person name="Chen M.Y."/>
            <person name="Teng W.K."/>
            <person name="Zhao L."/>
            <person name="Hu C.X."/>
            <person name="Zhou Y.K."/>
            <person name="Han B.P."/>
            <person name="Song L.R."/>
            <person name="Shu W.S."/>
        </authorList>
    </citation>
    <scope>NUCLEOTIDE SEQUENCE [LARGE SCALE GENOMIC DNA]</scope>
    <source>
        <strain evidence="7 8">FACHB-196</strain>
    </source>
</reference>
<evidence type="ECO:0000313" key="8">
    <source>
        <dbReference type="Proteomes" id="UP000640531"/>
    </source>
</evidence>
<gene>
    <name evidence="7" type="ORF">H6G59_05635</name>
</gene>
<comment type="subcellular location">
    <subcellularLocation>
        <location evidence="1">Membrane</location>
        <topology evidence="1">Multi-pass membrane protein</topology>
    </subcellularLocation>
</comment>
<keyword evidence="7" id="KW-0436">Ligase</keyword>
<dbReference type="Pfam" id="PF04932">
    <property type="entry name" value="Wzy_C"/>
    <property type="match status" value="1"/>
</dbReference>
<evidence type="ECO:0000313" key="7">
    <source>
        <dbReference type="EMBL" id="MBD2567388.1"/>
    </source>
</evidence>
<dbReference type="InterPro" id="IPR007016">
    <property type="entry name" value="O-antigen_ligase-rel_domated"/>
</dbReference>
<feature type="transmembrane region" description="Helical" evidence="5">
    <location>
        <begin position="169"/>
        <end position="186"/>
    </location>
</feature>
<dbReference type="GO" id="GO:0016874">
    <property type="term" value="F:ligase activity"/>
    <property type="evidence" value="ECO:0007669"/>
    <property type="project" value="UniProtKB-KW"/>
</dbReference>
<feature type="domain" description="O-antigen ligase-related" evidence="6">
    <location>
        <begin position="199"/>
        <end position="343"/>
    </location>
</feature>
<organism evidence="7 8">
    <name type="scientific">Anabaena lutea FACHB-196</name>
    <dbReference type="NCBI Taxonomy" id="2692881"/>
    <lineage>
        <taxon>Bacteria</taxon>
        <taxon>Bacillati</taxon>
        <taxon>Cyanobacteriota</taxon>
        <taxon>Cyanophyceae</taxon>
        <taxon>Nostocales</taxon>
        <taxon>Nostocaceae</taxon>
        <taxon>Anabaena</taxon>
    </lineage>
</organism>
<evidence type="ECO:0000256" key="4">
    <source>
        <dbReference type="ARBA" id="ARBA00023136"/>
    </source>
</evidence>
<sequence length="419" mass="47310">MRKVIIFAEQGFTVAALIIYTGAILNLVLSGGAQQNEFVEYDSSLIRIINLLLYIVTSLLLVLRWKKTLFVLIKDRWIFPLLLFSAFSIFWSFDQATTLKNSVTLIGSSLFGLYLASRYTIKQQLNLLAWAFGIIILLSFIFAVALPSYGIMGGVHKGKWRGVFLHKNGLGAKMVMSSMFFLLLAYKSKKNKWLVWGGFSLSVLLMLLASSTSSLLNLLMLICAFFMFQTARLPYLLMLPTLTLIIAIGQVLYVWFVSNSEKVFASLGKDSTLTGRGDLWPFVFDMIWKHPWIGYGYGGFWQGWDGIGSAYIWRATGWSPTHPHNGFLALWLDVGLLGLGFFCLGCLQTFLKAIAWVRLTKDTAEMWPIMHITYMIIANLTETDLLNSNSIVWVLYVSASMSLSNNRITKPDIMVETSY</sequence>
<proteinExistence type="predicted"/>
<protein>
    <submittedName>
        <fullName evidence="7">O-antigen ligase family protein</fullName>
    </submittedName>
</protein>
<keyword evidence="8" id="KW-1185">Reference proteome</keyword>
<keyword evidence="3 5" id="KW-1133">Transmembrane helix</keyword>
<accession>A0ABR8FAZ4</accession>
<keyword evidence="2 5" id="KW-0812">Transmembrane</keyword>
<dbReference type="PANTHER" id="PTHR37422:SF17">
    <property type="entry name" value="O-ANTIGEN LIGASE"/>
    <property type="match status" value="1"/>
</dbReference>
<feature type="transmembrane region" description="Helical" evidence="5">
    <location>
        <begin position="12"/>
        <end position="33"/>
    </location>
</feature>
<dbReference type="InterPro" id="IPR051533">
    <property type="entry name" value="WaaL-like"/>
</dbReference>
<dbReference type="Proteomes" id="UP000640531">
    <property type="component" value="Unassembled WGS sequence"/>
</dbReference>
<evidence type="ECO:0000256" key="3">
    <source>
        <dbReference type="ARBA" id="ARBA00022989"/>
    </source>
</evidence>
<comment type="caution">
    <text evidence="7">The sequence shown here is derived from an EMBL/GenBank/DDBJ whole genome shotgun (WGS) entry which is preliminary data.</text>
</comment>
<dbReference type="EMBL" id="JACJST010000003">
    <property type="protein sequence ID" value="MBD2567388.1"/>
    <property type="molecule type" value="Genomic_DNA"/>
</dbReference>
<name>A0ABR8FAZ4_9NOST</name>
<dbReference type="RefSeq" id="WP_190712255.1">
    <property type="nucleotide sequence ID" value="NZ_JACJST010000003.1"/>
</dbReference>
<evidence type="ECO:0000256" key="1">
    <source>
        <dbReference type="ARBA" id="ARBA00004141"/>
    </source>
</evidence>
<feature type="transmembrane region" description="Helical" evidence="5">
    <location>
        <begin position="236"/>
        <end position="256"/>
    </location>
</feature>
<dbReference type="PANTHER" id="PTHR37422">
    <property type="entry name" value="TEICHURONIC ACID BIOSYNTHESIS PROTEIN TUAE"/>
    <property type="match status" value="1"/>
</dbReference>
<keyword evidence="4 5" id="KW-0472">Membrane</keyword>
<evidence type="ECO:0000256" key="5">
    <source>
        <dbReference type="SAM" id="Phobius"/>
    </source>
</evidence>
<feature type="transmembrane region" description="Helical" evidence="5">
    <location>
        <begin position="128"/>
        <end position="149"/>
    </location>
</feature>
<feature type="transmembrane region" description="Helical" evidence="5">
    <location>
        <begin position="328"/>
        <end position="351"/>
    </location>
</feature>
<evidence type="ECO:0000256" key="2">
    <source>
        <dbReference type="ARBA" id="ARBA00022692"/>
    </source>
</evidence>
<feature type="transmembrane region" description="Helical" evidence="5">
    <location>
        <begin position="45"/>
        <end position="65"/>
    </location>
</feature>
<feature type="transmembrane region" description="Helical" evidence="5">
    <location>
        <begin position="99"/>
        <end position="116"/>
    </location>
</feature>
<feature type="transmembrane region" description="Helical" evidence="5">
    <location>
        <begin position="77"/>
        <end position="93"/>
    </location>
</feature>